<feature type="compositionally biased region" description="Polar residues" evidence="1">
    <location>
        <begin position="136"/>
        <end position="149"/>
    </location>
</feature>
<organism evidence="3">
    <name type="scientific">Lysobacter firmicutimachus</name>
    <dbReference type="NCBI Taxonomy" id="1792846"/>
    <lineage>
        <taxon>Bacteria</taxon>
        <taxon>Pseudomonadati</taxon>
        <taxon>Pseudomonadota</taxon>
        <taxon>Gammaproteobacteria</taxon>
        <taxon>Lysobacterales</taxon>
        <taxon>Lysobacteraceae</taxon>
        <taxon>Lysobacter</taxon>
    </lineage>
</organism>
<keyword evidence="2" id="KW-0812">Transmembrane</keyword>
<evidence type="ECO:0000256" key="2">
    <source>
        <dbReference type="SAM" id="Phobius"/>
    </source>
</evidence>
<dbReference type="EMBL" id="CP159925">
    <property type="protein sequence ID" value="XCO76129.1"/>
    <property type="molecule type" value="Genomic_DNA"/>
</dbReference>
<feature type="region of interest" description="Disordered" evidence="1">
    <location>
        <begin position="1"/>
        <end position="155"/>
    </location>
</feature>
<accession>A0AAU8MY47</accession>
<proteinExistence type="predicted"/>
<feature type="compositionally biased region" description="Gly residues" evidence="1">
    <location>
        <begin position="1"/>
        <end position="24"/>
    </location>
</feature>
<protein>
    <submittedName>
        <fullName evidence="3">Uncharacterized protein</fullName>
    </submittedName>
</protein>
<feature type="compositionally biased region" description="Polar residues" evidence="1">
    <location>
        <begin position="106"/>
        <end position="116"/>
    </location>
</feature>
<feature type="transmembrane region" description="Helical" evidence="2">
    <location>
        <begin position="366"/>
        <end position="387"/>
    </location>
</feature>
<dbReference type="RefSeq" id="WP_363799522.1">
    <property type="nucleotide sequence ID" value="NZ_CP159925.1"/>
</dbReference>
<name>A0AAU8MY47_9GAMM</name>
<feature type="transmembrane region" description="Helical" evidence="2">
    <location>
        <begin position="399"/>
        <end position="419"/>
    </location>
</feature>
<gene>
    <name evidence="3" type="ORF">ABU614_04895</name>
</gene>
<keyword evidence="2" id="KW-1133">Transmembrane helix</keyword>
<sequence length="427" mass="42838">MGFGLPNLFGGGNRPTLPGLGGPNGLPDPLGLGGHGNGHGHGNGGPPGLDGGLPPGLAKPHDGGPNPGGHVDNGNHHGSDHNNAGNAPSPSGTTPATPDTPPTSSHNTPNVVSSGSPIDDQIAAYPSRLLPGQSAHGATSAQAFNQSTQYPPPTLSERALSSFAASPAAMNRADAVPANANVLQAAPNQVAALPTPVASAQAASQAQAATPALALPPAHANAVPAAPMAAMAHGESLAAQQSLLNQLAMMQKLGQPPAAVAANAAAPHTENATAPNVIPLTVNTSANDPRGLPTALTDRVQLLRGDSALNGGAYVGDGPMRRPLGRGARVDAASLTYWLWALGRGGVHRPTHEKEPNREVLRALQWLFWVLTVVAYACLATALIMLLPTGELVSDRVATAGGGGALMIGVVVAAGAWLLGRRLNKRG</sequence>
<keyword evidence="2" id="KW-0472">Membrane</keyword>
<feature type="compositionally biased region" description="Gly residues" evidence="1">
    <location>
        <begin position="31"/>
        <end position="54"/>
    </location>
</feature>
<feature type="compositionally biased region" description="Low complexity" evidence="1">
    <location>
        <begin position="81"/>
        <end position="105"/>
    </location>
</feature>
<reference evidence="3" key="1">
    <citation type="submission" date="2024-06" db="EMBL/GenBank/DDBJ databases">
        <authorList>
            <person name="Li S."/>
        </authorList>
    </citation>
    <scope>NUCLEOTIDE SEQUENCE</scope>
    <source>
        <strain evidence="3">SR10</strain>
    </source>
</reference>
<evidence type="ECO:0000256" key="1">
    <source>
        <dbReference type="SAM" id="MobiDB-lite"/>
    </source>
</evidence>
<dbReference type="AlphaFoldDB" id="A0AAU8MY47"/>
<evidence type="ECO:0000313" key="3">
    <source>
        <dbReference type="EMBL" id="XCO76129.1"/>
    </source>
</evidence>